<evidence type="ECO:0000313" key="1">
    <source>
        <dbReference type="EMBL" id="BAM13970.1"/>
    </source>
</evidence>
<dbReference type="AlphaFoldDB" id="I2FG35"/>
<accession>I2FG35</accession>
<dbReference type="EMBL" id="AB714582">
    <property type="protein sequence ID" value="BAM13970.1"/>
    <property type="molecule type" value="Genomic_DNA"/>
</dbReference>
<reference evidence="1" key="1">
    <citation type="submission" date="2012-04" db="EMBL/GenBank/DDBJ databases">
        <title>Nucleotide sequence of Pseudomonas sp. K-62 plasmid pMR68 containing mercury resistance genes.</title>
        <authorList>
            <person name="Kiyono M."/>
            <person name="Mochizuki Y."/>
            <person name="Koizawa K."/>
            <person name="Sone Y."/>
            <person name="Nakamura R."/>
            <person name="Pan-Hou H."/>
            <person name="Sakabe K."/>
        </authorList>
    </citation>
    <scope>NUCLEOTIDE SEQUENCE</scope>
    <source>
        <strain evidence="1">K-62</strain>
        <plasmid evidence="1">pMR68</plasmid>
    </source>
</reference>
<protein>
    <recommendedName>
        <fullName evidence="2">DUF1440 domain-containing protein</fullName>
    </recommendedName>
</protein>
<keyword evidence="1" id="KW-0614">Plasmid</keyword>
<sequence length="167" mass="18023">MRPQNLFLDIAVGLAAGLVATKVTEFVQEATYKLMPERAKEREEAVRPGPPPETAARKTAEALGFGLDEKQLMPAAMVVHYGLGLAWGPVYTLLRRHSQMEPLGAGFVTGAAMSLIADEALPPALGFTAPSHDYPTLTHVRGFTNHLIYGAVAAVTAETIYYLTDTR</sequence>
<proteinExistence type="predicted"/>
<dbReference type="RefSeq" id="WP_015061134.1">
    <property type="nucleotide sequence ID" value="NC_019309.1"/>
</dbReference>
<organism evidence="1">
    <name type="scientific">Pseudomonas sp. K-62</name>
    <dbReference type="NCBI Taxonomy" id="76885"/>
    <lineage>
        <taxon>Bacteria</taxon>
        <taxon>Pseudomonadati</taxon>
        <taxon>Pseudomonadota</taxon>
        <taxon>Gammaproteobacteria</taxon>
        <taxon>Pseudomonadales</taxon>
        <taxon>Pseudomonadaceae</taxon>
        <taxon>Pseudomonas</taxon>
    </lineage>
</organism>
<name>I2FG35_9PSED</name>
<evidence type="ECO:0008006" key="2">
    <source>
        <dbReference type="Google" id="ProtNLM"/>
    </source>
</evidence>
<geneLocation type="plasmid" evidence="1">
    <name>pMR68</name>
</geneLocation>